<feature type="transmembrane region" description="Helical" evidence="1">
    <location>
        <begin position="108"/>
        <end position="129"/>
    </location>
</feature>
<gene>
    <name evidence="2" type="ORF">SK571_17355</name>
</gene>
<accession>A0ABU4TS86</accession>
<sequence>MRGLPATMVAAVVGALCAAAWSTSFVPLGHSLCPGTSAIGCVSFIFLWMAPASAVVWALLAWALLRLARFTPAWPIALVGPVGTFVLALAGGLGSLMLRHHISENHSVMVVTISAAGGYALAAAATAGYGGRRDGAEHRGQDG</sequence>
<reference evidence="2 3" key="2">
    <citation type="submission" date="2023-11" db="EMBL/GenBank/DDBJ databases">
        <authorList>
            <person name="Lara A.C."/>
            <person name="Chronakova A."/>
        </authorList>
    </citation>
    <scope>NUCLEOTIDE SEQUENCE [LARGE SCALE GENOMIC DNA]</scope>
    <source>
        <strain evidence="2 3">BCCO 10_0798</strain>
    </source>
</reference>
<comment type="caution">
    <text evidence="2">The sequence shown here is derived from an EMBL/GenBank/DDBJ whole genome shotgun (WGS) entry which is preliminary data.</text>
</comment>
<evidence type="ECO:0000313" key="2">
    <source>
        <dbReference type="EMBL" id="MDX8051157.1"/>
    </source>
</evidence>
<dbReference type="Proteomes" id="UP001271792">
    <property type="component" value="Unassembled WGS sequence"/>
</dbReference>
<keyword evidence="1" id="KW-0472">Membrane</keyword>
<protein>
    <submittedName>
        <fullName evidence="2">Uncharacterized protein</fullName>
    </submittedName>
</protein>
<keyword evidence="1" id="KW-1133">Transmembrane helix</keyword>
<evidence type="ECO:0000256" key="1">
    <source>
        <dbReference type="SAM" id="Phobius"/>
    </source>
</evidence>
<dbReference type="EMBL" id="JAXAVV010000008">
    <property type="protein sequence ID" value="MDX8051157.1"/>
    <property type="molecule type" value="Genomic_DNA"/>
</dbReference>
<reference evidence="2 3" key="1">
    <citation type="submission" date="2023-11" db="EMBL/GenBank/DDBJ databases">
        <title>Lentzea sokolovensis, sp. nov., Lentzea kristufkii, sp. nov., and Lentzea miocenensis, sp. nov., rare actinobacteria from Sokolov Coal Basin, Miocene lacustrine sediment, Czech Republic.</title>
        <authorList>
            <person name="Lara A."/>
            <person name="Kotroba L."/>
            <person name="Nouioui I."/>
            <person name="Neumann-Schaal M."/>
            <person name="Mast Y."/>
            <person name="Chronakova A."/>
        </authorList>
    </citation>
    <scope>NUCLEOTIDE SEQUENCE [LARGE SCALE GENOMIC DNA]</scope>
    <source>
        <strain evidence="2 3">BCCO 10_0798</strain>
    </source>
</reference>
<feature type="transmembrane region" description="Helical" evidence="1">
    <location>
        <begin position="38"/>
        <end position="64"/>
    </location>
</feature>
<organism evidence="2 3">
    <name type="scientific">Lentzea kristufekii</name>
    <dbReference type="NCBI Taxonomy" id="3095430"/>
    <lineage>
        <taxon>Bacteria</taxon>
        <taxon>Bacillati</taxon>
        <taxon>Actinomycetota</taxon>
        <taxon>Actinomycetes</taxon>
        <taxon>Pseudonocardiales</taxon>
        <taxon>Pseudonocardiaceae</taxon>
        <taxon>Lentzea</taxon>
    </lineage>
</organism>
<evidence type="ECO:0000313" key="3">
    <source>
        <dbReference type="Proteomes" id="UP001271792"/>
    </source>
</evidence>
<keyword evidence="3" id="KW-1185">Reference proteome</keyword>
<feature type="transmembrane region" description="Helical" evidence="1">
    <location>
        <begin position="76"/>
        <end position="96"/>
    </location>
</feature>
<proteinExistence type="predicted"/>
<dbReference type="RefSeq" id="WP_319985125.1">
    <property type="nucleotide sequence ID" value="NZ_JAXAVV010000008.1"/>
</dbReference>
<keyword evidence="1" id="KW-0812">Transmembrane</keyword>
<name>A0ABU4TS86_9PSEU</name>